<sequence>MLSGNAPIPNDSTQHSENAVSLKLSTFWTSQPQVWFEQVEAQFNLHQISADTTKYYHVVSALDHDTACRVVDFLRHPPASNKYDSLKELLTRTFGMNESERAARLLHMTGLGDRTPSQLMDEMLALMNGHKPCFLFRQIFLEQMPNDIRLLLADSDFTYPRQLAARADILWHTRQQDSASINPLRTRQSASAPTRRAKDDTDKAKWCFYHRRWGSKARNSRSRCTYPGNDLAGSQ</sequence>
<reference evidence="2 4" key="1">
    <citation type="journal article" date="2014" name="Nat. Genet.">
        <title>Genome and transcriptome of the porcine whipworm Trichuris suis.</title>
        <authorList>
            <person name="Jex A.R."/>
            <person name="Nejsum P."/>
            <person name="Schwarz E.M."/>
            <person name="Hu L."/>
            <person name="Young N.D."/>
            <person name="Hall R.S."/>
            <person name="Korhonen P.K."/>
            <person name="Liao S."/>
            <person name="Thamsborg S."/>
            <person name="Xia J."/>
            <person name="Xu P."/>
            <person name="Wang S."/>
            <person name="Scheerlinck J.P."/>
            <person name="Hofmann A."/>
            <person name="Sternberg P.W."/>
            <person name="Wang J."/>
            <person name="Gasser R.B."/>
        </authorList>
    </citation>
    <scope>NUCLEOTIDE SEQUENCE [LARGE SCALE GENOMIC DNA]</scope>
    <source>
        <strain evidence="3">DCEP-RM93F</strain>
        <strain evidence="2">DCEP-RM93M</strain>
    </source>
</reference>
<evidence type="ECO:0000313" key="4">
    <source>
        <dbReference type="Proteomes" id="UP000030764"/>
    </source>
</evidence>
<dbReference type="AlphaFoldDB" id="A0A085M1X2"/>
<dbReference type="Pfam" id="PF23055">
    <property type="entry name" value="DUF7041"/>
    <property type="match status" value="1"/>
</dbReference>
<evidence type="ECO:0000313" key="2">
    <source>
        <dbReference type="EMBL" id="KFD51218.1"/>
    </source>
</evidence>
<feature type="domain" description="DUF7041" evidence="1">
    <location>
        <begin position="25"/>
        <end position="106"/>
    </location>
</feature>
<keyword evidence="4" id="KW-1185">Reference proteome</keyword>
<evidence type="ECO:0000313" key="3">
    <source>
        <dbReference type="EMBL" id="KFD64697.1"/>
    </source>
</evidence>
<protein>
    <recommendedName>
        <fullName evidence="1">DUF7041 domain-containing protein</fullName>
    </recommendedName>
</protein>
<dbReference type="Proteomes" id="UP000030758">
    <property type="component" value="Unassembled WGS sequence"/>
</dbReference>
<name>A0A085M1X2_9BILA</name>
<gene>
    <name evidence="2" type="ORF">M513_07818</name>
    <name evidence="3" type="ORF">M514_07818</name>
</gene>
<proteinExistence type="predicted"/>
<dbReference type="EMBL" id="KL367552">
    <property type="protein sequence ID" value="KFD64697.1"/>
    <property type="molecule type" value="Genomic_DNA"/>
</dbReference>
<organism evidence="2 4">
    <name type="scientific">Trichuris suis</name>
    <name type="common">pig whipworm</name>
    <dbReference type="NCBI Taxonomy" id="68888"/>
    <lineage>
        <taxon>Eukaryota</taxon>
        <taxon>Metazoa</taxon>
        <taxon>Ecdysozoa</taxon>
        <taxon>Nematoda</taxon>
        <taxon>Enoplea</taxon>
        <taxon>Dorylaimia</taxon>
        <taxon>Trichinellida</taxon>
        <taxon>Trichuridae</taxon>
        <taxon>Trichuris</taxon>
    </lineage>
</organism>
<dbReference type="PANTHER" id="PTHR33327:SF3">
    <property type="entry name" value="RNA-DIRECTED DNA POLYMERASE"/>
    <property type="match status" value="1"/>
</dbReference>
<dbReference type="EMBL" id="KL363241">
    <property type="protein sequence ID" value="KFD51218.1"/>
    <property type="molecule type" value="Genomic_DNA"/>
</dbReference>
<dbReference type="InterPro" id="IPR055469">
    <property type="entry name" value="DUF7041"/>
</dbReference>
<evidence type="ECO:0000259" key="1">
    <source>
        <dbReference type="Pfam" id="PF23055"/>
    </source>
</evidence>
<dbReference type="PANTHER" id="PTHR33327">
    <property type="entry name" value="ENDONUCLEASE"/>
    <property type="match status" value="1"/>
</dbReference>
<dbReference type="Proteomes" id="UP000030764">
    <property type="component" value="Unassembled WGS sequence"/>
</dbReference>
<accession>A0A085M1X2</accession>